<protein>
    <submittedName>
        <fullName evidence="1">Uncharacterized protein</fullName>
    </submittedName>
</protein>
<reference evidence="1 2" key="1">
    <citation type="submission" date="2021-06" db="EMBL/GenBank/DDBJ databases">
        <title>Caerostris extrusa draft genome.</title>
        <authorList>
            <person name="Kono N."/>
            <person name="Arakawa K."/>
        </authorList>
    </citation>
    <scope>NUCLEOTIDE SEQUENCE [LARGE SCALE GENOMIC DNA]</scope>
</reference>
<dbReference type="Proteomes" id="UP001054945">
    <property type="component" value="Unassembled WGS sequence"/>
</dbReference>
<dbReference type="EMBL" id="BPLR01020514">
    <property type="protein sequence ID" value="GIX79614.1"/>
    <property type="molecule type" value="Genomic_DNA"/>
</dbReference>
<dbReference type="AlphaFoldDB" id="A0AAV4N4I9"/>
<keyword evidence="2" id="KW-1185">Reference proteome</keyword>
<proteinExistence type="predicted"/>
<evidence type="ECO:0000313" key="1">
    <source>
        <dbReference type="EMBL" id="GIX79614.1"/>
    </source>
</evidence>
<organism evidence="1 2">
    <name type="scientific">Caerostris extrusa</name>
    <name type="common">Bark spider</name>
    <name type="synonym">Caerostris bankana</name>
    <dbReference type="NCBI Taxonomy" id="172846"/>
    <lineage>
        <taxon>Eukaryota</taxon>
        <taxon>Metazoa</taxon>
        <taxon>Ecdysozoa</taxon>
        <taxon>Arthropoda</taxon>
        <taxon>Chelicerata</taxon>
        <taxon>Arachnida</taxon>
        <taxon>Araneae</taxon>
        <taxon>Araneomorphae</taxon>
        <taxon>Entelegynae</taxon>
        <taxon>Araneoidea</taxon>
        <taxon>Araneidae</taxon>
        <taxon>Caerostris</taxon>
    </lineage>
</organism>
<evidence type="ECO:0000313" key="2">
    <source>
        <dbReference type="Proteomes" id="UP001054945"/>
    </source>
</evidence>
<accession>A0AAV4N4I9</accession>
<sequence length="80" mass="9057">MKSRGSPQFVWLCHICVGDRFSIPQIPVIILCNGMPGALLFLVKKAFAEEFPINYLGFSFGIWLRVCASHIRKSILMVDE</sequence>
<gene>
    <name evidence="1" type="ORF">CEXT_660141</name>
</gene>
<comment type="caution">
    <text evidence="1">The sequence shown here is derived from an EMBL/GenBank/DDBJ whole genome shotgun (WGS) entry which is preliminary data.</text>
</comment>
<name>A0AAV4N4I9_CAEEX</name>